<feature type="transmembrane region" description="Helical" evidence="2">
    <location>
        <begin position="6"/>
        <end position="28"/>
    </location>
</feature>
<dbReference type="AlphaFoldDB" id="A0AAV4TD39"/>
<organism evidence="3 4">
    <name type="scientific">Caerostris darwini</name>
    <dbReference type="NCBI Taxonomy" id="1538125"/>
    <lineage>
        <taxon>Eukaryota</taxon>
        <taxon>Metazoa</taxon>
        <taxon>Ecdysozoa</taxon>
        <taxon>Arthropoda</taxon>
        <taxon>Chelicerata</taxon>
        <taxon>Arachnida</taxon>
        <taxon>Araneae</taxon>
        <taxon>Araneomorphae</taxon>
        <taxon>Entelegynae</taxon>
        <taxon>Araneoidea</taxon>
        <taxon>Araneidae</taxon>
        <taxon>Caerostris</taxon>
    </lineage>
</organism>
<feature type="compositionally biased region" description="Basic residues" evidence="1">
    <location>
        <begin position="63"/>
        <end position="74"/>
    </location>
</feature>
<accession>A0AAV4TD39</accession>
<evidence type="ECO:0000256" key="1">
    <source>
        <dbReference type="SAM" id="MobiDB-lite"/>
    </source>
</evidence>
<gene>
    <name evidence="3" type="ORF">CDAR_429191</name>
</gene>
<protein>
    <submittedName>
        <fullName evidence="3">Uncharacterized protein</fullName>
    </submittedName>
</protein>
<keyword evidence="2" id="KW-0472">Membrane</keyword>
<proteinExistence type="predicted"/>
<comment type="caution">
    <text evidence="3">The sequence shown here is derived from an EMBL/GenBank/DDBJ whole genome shotgun (WGS) entry which is preliminary data.</text>
</comment>
<keyword evidence="2" id="KW-0812">Transmembrane</keyword>
<feature type="region of interest" description="Disordered" evidence="1">
    <location>
        <begin position="52"/>
        <end position="76"/>
    </location>
</feature>
<name>A0AAV4TD39_9ARAC</name>
<evidence type="ECO:0000313" key="3">
    <source>
        <dbReference type="EMBL" id="GIY44573.1"/>
    </source>
</evidence>
<evidence type="ECO:0000313" key="4">
    <source>
        <dbReference type="Proteomes" id="UP001054837"/>
    </source>
</evidence>
<keyword evidence="4" id="KW-1185">Reference proteome</keyword>
<dbReference type="EMBL" id="BPLQ01009544">
    <property type="protein sequence ID" value="GIY44573.1"/>
    <property type="molecule type" value="Genomic_DNA"/>
</dbReference>
<reference evidence="3 4" key="1">
    <citation type="submission" date="2021-06" db="EMBL/GenBank/DDBJ databases">
        <title>Caerostris darwini draft genome.</title>
        <authorList>
            <person name="Kono N."/>
            <person name="Arakawa K."/>
        </authorList>
    </citation>
    <scope>NUCLEOTIDE SEQUENCE [LARGE SCALE GENOMIC DNA]</scope>
</reference>
<dbReference type="Proteomes" id="UP001054837">
    <property type="component" value="Unassembled WGS sequence"/>
</dbReference>
<evidence type="ECO:0000256" key="2">
    <source>
        <dbReference type="SAM" id="Phobius"/>
    </source>
</evidence>
<sequence length="102" mass="11487">MEELLFRISFLVLSLSVAFICFFSGVLFPERQGKGNVLLQIDLPICVSCSPCKSGSSPFDDRKKKKQLNKRRDRVRKETAASFCPEKRDGTIILSDSMALRA</sequence>
<keyword evidence="2" id="KW-1133">Transmembrane helix</keyword>